<dbReference type="EMBL" id="MKHE01000014">
    <property type="protein sequence ID" value="OWK08683.1"/>
    <property type="molecule type" value="Genomic_DNA"/>
</dbReference>
<dbReference type="GO" id="GO:0005737">
    <property type="term" value="C:cytoplasm"/>
    <property type="evidence" value="ECO:0007669"/>
    <property type="project" value="TreeGrafter"/>
</dbReference>
<organism evidence="3 4">
    <name type="scientific">Cervus elaphus hippelaphus</name>
    <name type="common">European red deer</name>
    <dbReference type="NCBI Taxonomy" id="46360"/>
    <lineage>
        <taxon>Eukaryota</taxon>
        <taxon>Metazoa</taxon>
        <taxon>Chordata</taxon>
        <taxon>Craniata</taxon>
        <taxon>Vertebrata</taxon>
        <taxon>Euteleostomi</taxon>
        <taxon>Mammalia</taxon>
        <taxon>Eutheria</taxon>
        <taxon>Laurasiatheria</taxon>
        <taxon>Artiodactyla</taxon>
        <taxon>Ruminantia</taxon>
        <taxon>Pecora</taxon>
        <taxon>Cervidae</taxon>
        <taxon>Cervinae</taxon>
        <taxon>Cervus</taxon>
    </lineage>
</organism>
<dbReference type="PANTHER" id="PTHR14224">
    <property type="entry name" value="SIMILAR TO PREFERENTIALLY EXPRESSED ANTIGEN IN MELANOMA-LIKE 3"/>
    <property type="match status" value="1"/>
</dbReference>
<comment type="caution">
    <text evidence="3">The sequence shown here is derived from an EMBL/GenBank/DDBJ whole genome shotgun (WGS) entry which is preliminary data.</text>
</comment>
<dbReference type="Gene3D" id="3.80.10.10">
    <property type="entry name" value="Ribonuclease Inhibitor"/>
    <property type="match status" value="1"/>
</dbReference>
<dbReference type="OrthoDB" id="9634549at2759"/>
<name>A0A212CRS7_CEREH</name>
<keyword evidence="2" id="KW-0677">Repeat</keyword>
<gene>
    <name evidence="3" type="ORF">Celaphus_00011123</name>
</gene>
<protein>
    <recommendedName>
        <fullName evidence="5">PRAME</fullName>
    </recommendedName>
</protein>
<proteinExistence type="predicted"/>
<dbReference type="Proteomes" id="UP000242450">
    <property type="component" value="Chromosome 14"/>
</dbReference>
<dbReference type="InterPro" id="IPR050694">
    <property type="entry name" value="LRRC14/PRAME"/>
</dbReference>
<evidence type="ECO:0000256" key="2">
    <source>
        <dbReference type="ARBA" id="ARBA00022737"/>
    </source>
</evidence>
<evidence type="ECO:0008006" key="5">
    <source>
        <dbReference type="Google" id="ProtNLM"/>
    </source>
</evidence>
<dbReference type="PANTHER" id="PTHR14224:SF19">
    <property type="entry name" value="PRAME FAMILY MEMBER 11-RELATED"/>
    <property type="match status" value="1"/>
</dbReference>
<dbReference type="AlphaFoldDB" id="A0A212CRS7"/>
<reference evidence="3 4" key="1">
    <citation type="journal article" date="2018" name="Mol. Genet. Genomics">
        <title>The red deer Cervus elaphus genome CerEla1.0: sequencing, annotating, genes, and chromosomes.</title>
        <authorList>
            <person name="Bana N.A."/>
            <person name="Nyiri A."/>
            <person name="Nagy J."/>
            <person name="Frank K."/>
            <person name="Nagy T."/>
            <person name="Steger V."/>
            <person name="Schiller M."/>
            <person name="Lakatos P."/>
            <person name="Sugar L."/>
            <person name="Horn P."/>
            <person name="Barta E."/>
            <person name="Orosz L."/>
        </authorList>
    </citation>
    <scope>NUCLEOTIDE SEQUENCE [LARGE SCALE GENOMIC DNA]</scope>
    <source>
        <strain evidence="3">Hungarian</strain>
    </source>
</reference>
<dbReference type="SUPFAM" id="SSF52047">
    <property type="entry name" value="RNI-like"/>
    <property type="match status" value="1"/>
</dbReference>
<sequence length="215" mass="24764">MENITKVLNMMELDCIQEKQEQYHFVQITSQFLRLGHLQDLHLESPSFLEGCLDQLLRRPWKNLSITNCQLTESDLTHLSQHPNISQLKDLDLGGVWLVNFNPELLQVLLEKVAATLQELYLDECGNRDSQFEANLPALSRCSHLKSFNLSRTSCPRPSWRSCCNTPESYSPEGVPLEGRLAQVWTPLMEIMRNLVQPKTIRIFLSPCPYHSDDI</sequence>
<evidence type="ECO:0000313" key="4">
    <source>
        <dbReference type="Proteomes" id="UP000242450"/>
    </source>
</evidence>
<keyword evidence="4" id="KW-1185">Reference proteome</keyword>
<dbReference type="InterPro" id="IPR032675">
    <property type="entry name" value="LRR_dom_sf"/>
</dbReference>
<evidence type="ECO:0000313" key="3">
    <source>
        <dbReference type="EMBL" id="OWK08683.1"/>
    </source>
</evidence>
<accession>A0A212CRS7</accession>
<evidence type="ECO:0000256" key="1">
    <source>
        <dbReference type="ARBA" id="ARBA00022614"/>
    </source>
</evidence>
<keyword evidence="1" id="KW-0433">Leucine-rich repeat</keyword>